<dbReference type="PANTHER" id="PTHR33734">
    <property type="entry name" value="LYSM DOMAIN-CONTAINING GPI-ANCHORED PROTEIN 2"/>
    <property type="match status" value="1"/>
</dbReference>
<dbReference type="Gene3D" id="3.10.350.10">
    <property type="entry name" value="LysM domain"/>
    <property type="match status" value="3"/>
</dbReference>
<proteinExistence type="inferred from homology"/>
<protein>
    <recommendedName>
        <fullName evidence="2">LysM domain-containing protein</fullName>
    </recommendedName>
</protein>
<name>A0A2G6E6T2_9BACT</name>
<feature type="domain" description="LysM" evidence="2">
    <location>
        <begin position="520"/>
        <end position="564"/>
    </location>
</feature>
<feature type="domain" description="LysM" evidence="2">
    <location>
        <begin position="569"/>
        <end position="613"/>
    </location>
</feature>
<dbReference type="Pfam" id="PF01464">
    <property type="entry name" value="SLT"/>
    <property type="match status" value="1"/>
</dbReference>
<dbReference type="AlphaFoldDB" id="A0A2G6E6T2"/>
<reference evidence="3 4" key="1">
    <citation type="submission" date="2017-10" db="EMBL/GenBank/DDBJ databases">
        <title>Novel microbial diversity and functional potential in the marine mammal oral microbiome.</title>
        <authorList>
            <person name="Dudek N.K."/>
            <person name="Sun C.L."/>
            <person name="Burstein D."/>
            <person name="Kantor R.S."/>
            <person name="Aliaga Goltsman D.S."/>
            <person name="Bik E.M."/>
            <person name="Thomas B.C."/>
            <person name="Banfield J.F."/>
            <person name="Relman D.A."/>
        </authorList>
    </citation>
    <scope>NUCLEOTIDE SEQUENCE [LARGE SCALE GENOMIC DNA]</scope>
    <source>
        <strain evidence="3">DOLZORAL124_49_17</strain>
    </source>
</reference>
<evidence type="ECO:0000259" key="2">
    <source>
        <dbReference type="PROSITE" id="PS51782"/>
    </source>
</evidence>
<gene>
    <name evidence="3" type="ORF">CSB45_06120</name>
</gene>
<dbReference type="InterPro" id="IPR008258">
    <property type="entry name" value="Transglycosylase_SLT_dom_1"/>
</dbReference>
<dbReference type="SUPFAM" id="SSF54106">
    <property type="entry name" value="LysM domain"/>
    <property type="match status" value="3"/>
</dbReference>
<evidence type="ECO:0000256" key="1">
    <source>
        <dbReference type="ARBA" id="ARBA00007734"/>
    </source>
</evidence>
<organism evidence="3 4">
    <name type="scientific">candidate division KSB3 bacterium</name>
    <dbReference type="NCBI Taxonomy" id="2044937"/>
    <lineage>
        <taxon>Bacteria</taxon>
        <taxon>candidate division KSB3</taxon>
    </lineage>
</organism>
<dbReference type="GO" id="GO:0000270">
    <property type="term" value="P:peptidoglycan metabolic process"/>
    <property type="evidence" value="ECO:0007669"/>
    <property type="project" value="InterPro"/>
</dbReference>
<dbReference type="Gene3D" id="1.10.530.10">
    <property type="match status" value="1"/>
</dbReference>
<evidence type="ECO:0000313" key="4">
    <source>
        <dbReference type="Proteomes" id="UP000229740"/>
    </source>
</evidence>
<dbReference type="PROSITE" id="PS51782">
    <property type="entry name" value="LYSM"/>
    <property type="match status" value="3"/>
</dbReference>
<accession>A0A2G6E6T2</accession>
<dbReference type="Pfam" id="PF01476">
    <property type="entry name" value="LysM"/>
    <property type="match status" value="3"/>
</dbReference>
<dbReference type="InterPro" id="IPR036779">
    <property type="entry name" value="LysM_dom_sf"/>
</dbReference>
<dbReference type="InterPro" id="IPR018392">
    <property type="entry name" value="LysM"/>
</dbReference>
<dbReference type="InterPro" id="IPR023346">
    <property type="entry name" value="Lysozyme-like_dom_sf"/>
</dbReference>
<dbReference type="SUPFAM" id="SSF53955">
    <property type="entry name" value="Lysozyme-like"/>
    <property type="match status" value="1"/>
</dbReference>
<dbReference type="PANTHER" id="PTHR33734:SF22">
    <property type="entry name" value="MEMBRANE-BOUND LYTIC MUREIN TRANSGLYCOSYLASE D"/>
    <property type="match status" value="1"/>
</dbReference>
<dbReference type="PROSITE" id="PS00922">
    <property type="entry name" value="TRANSGLYCOSYLASE"/>
    <property type="match status" value="1"/>
</dbReference>
<sequence>MLFPKLTASIRRLFFHVVHEPRLRGPLLLMFLTLVIICFRATKLERPPSPVPSIARSIPFNPEQAQSAEEEREKLFHPFPFPDALQTQVAFWKKVFTEYTTKQAIIHDDRYMNVVYEVISIDFQEKKAQKEAIRTAVEKYETLLGSLAEHWDTPSKMTATEQQIRDLFRDIPESVHHKHKDAKGRIHVQIGQADRFQEGIIRSGQYMPAMKQIFAERGLPDKLAYLPLIESAFNPAAKSPVGAAGMWQFMKGTGKQYGLKINSMVDERKDPLLAARAAAELLGHNYESTESWPLAVTAYNFGLQGIRNAAKDLNTEDIATLIERYTGKRFGYASRNFYVEFLTAVDVCMRYTEYFGEIELKPPLELAQVRLPHYISPKTLEKHTSLSVKEIKALNPALASAVFRKNGMIPRHYQLNIPKDSQKVFEAQYAAIPEDSKYAYIPVKVRHKVRKGEALSQIAQRYDVRMKDIMRVNRIKNAGKIRIGQVLKIPGGYVAVADNPKAPSASSTESKAPPSPEGCTTYRVRKGETLIAIAQKHQTSVATISKLNDISDPGKVRAGQRLLVPSTTIKHKVKKGQTLITIAKLHNISVRALTKANQIRNPRRIKAGQVLIIPKG</sequence>
<dbReference type="CDD" id="cd00118">
    <property type="entry name" value="LysM"/>
    <property type="match status" value="3"/>
</dbReference>
<dbReference type="InterPro" id="IPR000189">
    <property type="entry name" value="Transglyc_AS"/>
</dbReference>
<dbReference type="GO" id="GO:0008932">
    <property type="term" value="F:lytic endotransglycosylase activity"/>
    <property type="evidence" value="ECO:0007669"/>
    <property type="project" value="TreeGrafter"/>
</dbReference>
<dbReference type="EMBL" id="PDPS01000025">
    <property type="protein sequence ID" value="PID57796.1"/>
    <property type="molecule type" value="Genomic_DNA"/>
</dbReference>
<dbReference type="Proteomes" id="UP000229740">
    <property type="component" value="Unassembled WGS sequence"/>
</dbReference>
<comment type="caution">
    <text evidence="3">The sequence shown here is derived from an EMBL/GenBank/DDBJ whole genome shotgun (WGS) entry which is preliminary data.</text>
</comment>
<evidence type="ECO:0000313" key="3">
    <source>
        <dbReference type="EMBL" id="PID57796.1"/>
    </source>
</evidence>
<dbReference type="SMART" id="SM00257">
    <property type="entry name" value="LysM"/>
    <property type="match status" value="3"/>
</dbReference>
<dbReference type="GO" id="GO:0016020">
    <property type="term" value="C:membrane"/>
    <property type="evidence" value="ECO:0007669"/>
    <property type="project" value="InterPro"/>
</dbReference>
<feature type="domain" description="LysM" evidence="2">
    <location>
        <begin position="445"/>
        <end position="489"/>
    </location>
</feature>
<dbReference type="CDD" id="cd16894">
    <property type="entry name" value="MltD-like"/>
    <property type="match status" value="1"/>
</dbReference>
<comment type="similarity">
    <text evidence="1">Belongs to the transglycosylase Slt family.</text>
</comment>